<reference evidence="2" key="1">
    <citation type="submission" date="2014-11" db="EMBL/GenBank/DDBJ databases">
        <authorList>
            <person name="Amaro Gonzalez C."/>
        </authorList>
    </citation>
    <scope>NUCLEOTIDE SEQUENCE</scope>
</reference>
<dbReference type="AlphaFoldDB" id="A0A0E9UZW5"/>
<protein>
    <submittedName>
        <fullName evidence="2">Uncharacterized protein</fullName>
    </submittedName>
</protein>
<feature type="signal peptide" evidence="1">
    <location>
        <begin position="1"/>
        <end position="17"/>
    </location>
</feature>
<proteinExistence type="predicted"/>
<sequence>MILVIWAFLFLFDFTSALHNHKVTFKFTSHQEKPD</sequence>
<evidence type="ECO:0000256" key="1">
    <source>
        <dbReference type="SAM" id="SignalP"/>
    </source>
</evidence>
<accession>A0A0E9UZW5</accession>
<name>A0A0E9UZW5_ANGAN</name>
<dbReference type="EMBL" id="GBXM01037245">
    <property type="protein sequence ID" value="JAH71332.1"/>
    <property type="molecule type" value="Transcribed_RNA"/>
</dbReference>
<keyword evidence="1" id="KW-0732">Signal</keyword>
<organism evidence="2">
    <name type="scientific">Anguilla anguilla</name>
    <name type="common">European freshwater eel</name>
    <name type="synonym">Muraena anguilla</name>
    <dbReference type="NCBI Taxonomy" id="7936"/>
    <lineage>
        <taxon>Eukaryota</taxon>
        <taxon>Metazoa</taxon>
        <taxon>Chordata</taxon>
        <taxon>Craniata</taxon>
        <taxon>Vertebrata</taxon>
        <taxon>Euteleostomi</taxon>
        <taxon>Actinopterygii</taxon>
        <taxon>Neopterygii</taxon>
        <taxon>Teleostei</taxon>
        <taxon>Anguilliformes</taxon>
        <taxon>Anguillidae</taxon>
        <taxon>Anguilla</taxon>
    </lineage>
</organism>
<evidence type="ECO:0000313" key="2">
    <source>
        <dbReference type="EMBL" id="JAH71332.1"/>
    </source>
</evidence>
<feature type="chain" id="PRO_5002433827" evidence="1">
    <location>
        <begin position="18"/>
        <end position="35"/>
    </location>
</feature>
<reference evidence="2" key="2">
    <citation type="journal article" date="2015" name="Fish Shellfish Immunol.">
        <title>Early steps in the European eel (Anguilla anguilla)-Vibrio vulnificus interaction in the gills: Role of the RtxA13 toxin.</title>
        <authorList>
            <person name="Callol A."/>
            <person name="Pajuelo D."/>
            <person name="Ebbesson L."/>
            <person name="Teles M."/>
            <person name="MacKenzie S."/>
            <person name="Amaro C."/>
        </authorList>
    </citation>
    <scope>NUCLEOTIDE SEQUENCE</scope>
</reference>